<evidence type="ECO:0000313" key="8">
    <source>
        <dbReference type="Proteomes" id="UP001224412"/>
    </source>
</evidence>
<accession>A0AAP4BQ96</accession>
<dbReference type="PANTHER" id="PTHR43077">
    <property type="entry name" value="TRANSPORT PERMEASE YVFS-RELATED"/>
    <property type="match status" value="1"/>
</dbReference>
<organism evidence="7 8">
    <name type="scientific">Corynebacterium pseudodiphtheriticum</name>
    <dbReference type="NCBI Taxonomy" id="37637"/>
    <lineage>
        <taxon>Bacteria</taxon>
        <taxon>Bacillati</taxon>
        <taxon>Actinomycetota</taxon>
        <taxon>Actinomycetes</taxon>
        <taxon>Mycobacteriales</taxon>
        <taxon>Corynebacteriaceae</taxon>
        <taxon>Corynebacterium</taxon>
    </lineage>
</organism>
<name>A0AAP4BQ96_9CORY</name>
<evidence type="ECO:0000313" key="9">
    <source>
        <dbReference type="Proteomes" id="UP001239759"/>
    </source>
</evidence>
<feature type="transmembrane region" description="Helical" evidence="5">
    <location>
        <begin position="21"/>
        <end position="42"/>
    </location>
</feature>
<evidence type="ECO:0000256" key="5">
    <source>
        <dbReference type="SAM" id="Phobius"/>
    </source>
</evidence>
<evidence type="ECO:0000256" key="1">
    <source>
        <dbReference type="ARBA" id="ARBA00004141"/>
    </source>
</evidence>
<evidence type="ECO:0000256" key="2">
    <source>
        <dbReference type="ARBA" id="ARBA00022692"/>
    </source>
</evidence>
<evidence type="ECO:0000313" key="6">
    <source>
        <dbReference type="EMBL" id="MDK4290928.1"/>
    </source>
</evidence>
<keyword evidence="3 5" id="KW-1133">Transmembrane helix</keyword>
<dbReference type="GeneID" id="42781674"/>
<gene>
    <name evidence="6" type="ORF">QPX23_09415</name>
    <name evidence="7" type="ORF">QPX42_06815</name>
</gene>
<feature type="transmembrane region" description="Helical" evidence="5">
    <location>
        <begin position="98"/>
        <end position="124"/>
    </location>
</feature>
<dbReference type="EMBL" id="JASNVH010000009">
    <property type="protein sequence ID" value="MDK4307249.1"/>
    <property type="molecule type" value="Genomic_DNA"/>
</dbReference>
<reference evidence="7 9" key="1">
    <citation type="submission" date="2023-05" db="EMBL/GenBank/DDBJ databases">
        <title>Metabolic capabilities are highly conserved among human nasal-associated Corynebacterium species in pangenomic analyses.</title>
        <authorList>
            <person name="Tran T.H."/>
            <person name="Roberts A.Q."/>
            <person name="Escapa I.F."/>
            <person name="Gao W."/>
            <person name="Conlan S."/>
            <person name="Kong H."/>
            <person name="Segre J.A."/>
            <person name="Kelly M.S."/>
            <person name="Lemon K.P."/>
        </authorList>
    </citation>
    <scope>NUCLEOTIDE SEQUENCE</scope>
    <source>
        <strain evidence="7">KPL2773</strain>
        <strain evidence="6 9">KPL3772</strain>
    </source>
</reference>
<dbReference type="EMBL" id="JASNUQ010000018">
    <property type="protein sequence ID" value="MDK4290928.1"/>
    <property type="molecule type" value="Genomic_DNA"/>
</dbReference>
<dbReference type="RefSeq" id="WP_021353937.1">
    <property type="nucleotide sequence ID" value="NZ_CP051667.1"/>
</dbReference>
<feature type="transmembrane region" description="Helical" evidence="5">
    <location>
        <begin position="164"/>
        <end position="189"/>
    </location>
</feature>
<protein>
    <submittedName>
        <fullName evidence="7">ABC transporter permease</fullName>
    </submittedName>
</protein>
<feature type="transmembrane region" description="Helical" evidence="5">
    <location>
        <begin position="54"/>
        <end position="77"/>
    </location>
</feature>
<evidence type="ECO:0000313" key="7">
    <source>
        <dbReference type="EMBL" id="MDK4307249.1"/>
    </source>
</evidence>
<evidence type="ECO:0000256" key="4">
    <source>
        <dbReference type="ARBA" id="ARBA00023136"/>
    </source>
</evidence>
<dbReference type="Proteomes" id="UP001224412">
    <property type="component" value="Unassembled WGS sequence"/>
</dbReference>
<keyword evidence="2 5" id="KW-0812">Transmembrane</keyword>
<dbReference type="GO" id="GO:0016020">
    <property type="term" value="C:membrane"/>
    <property type="evidence" value="ECO:0007669"/>
    <property type="project" value="UniProtKB-SubCell"/>
</dbReference>
<dbReference type="InterPro" id="IPR051328">
    <property type="entry name" value="T7SS_ABC-Transporter"/>
</dbReference>
<feature type="transmembrane region" description="Helical" evidence="5">
    <location>
        <begin position="130"/>
        <end position="157"/>
    </location>
</feature>
<keyword evidence="9" id="KW-1185">Reference proteome</keyword>
<sequence>MSTTLKFTGQELLRLRRDMTTLFFSVVLPVFFYLVFGASQSYGAQEMNGGNVSAFVMLAMALYAGVVGAVGAAGSALTDDRSGWGRQLALTPLRSWQLAFANTLSITVRAVLPIAAVFIAGALTNAHLQAIQWAISFFACVICAIPFGFYGLAWVLVVPKENTVAIATASIVILAFAGNVFIGLSGTLLQIARFTPMYGAVTLVRWPLAEGAQLQPTGMIFDPMWYSWANITIWTAVFVTFCLLMRNRDKERN</sequence>
<proteinExistence type="predicted"/>
<dbReference type="Proteomes" id="UP001239759">
    <property type="component" value="Unassembled WGS sequence"/>
</dbReference>
<dbReference type="PANTHER" id="PTHR43077:SF11">
    <property type="entry name" value="TRANSPORT PERMEASE YVFS-RELATED"/>
    <property type="match status" value="1"/>
</dbReference>
<dbReference type="AlphaFoldDB" id="A0AAP4BQ96"/>
<feature type="transmembrane region" description="Helical" evidence="5">
    <location>
        <begin position="225"/>
        <end position="245"/>
    </location>
</feature>
<comment type="subcellular location">
    <subcellularLocation>
        <location evidence="1">Membrane</location>
        <topology evidence="1">Multi-pass membrane protein</topology>
    </subcellularLocation>
</comment>
<comment type="caution">
    <text evidence="7">The sequence shown here is derived from an EMBL/GenBank/DDBJ whole genome shotgun (WGS) entry which is preliminary data.</text>
</comment>
<keyword evidence="4 5" id="KW-0472">Membrane</keyword>
<evidence type="ECO:0000256" key="3">
    <source>
        <dbReference type="ARBA" id="ARBA00022989"/>
    </source>
</evidence>